<feature type="compositionally biased region" description="Basic residues" evidence="1">
    <location>
        <begin position="103"/>
        <end position="116"/>
    </location>
</feature>
<gene>
    <name evidence="3" type="ORF">GCM10025874_02920</name>
</gene>
<dbReference type="AlphaFoldDB" id="A0AA37U918"/>
<evidence type="ECO:0000313" key="3">
    <source>
        <dbReference type="EMBL" id="GMA27039.1"/>
    </source>
</evidence>
<feature type="domain" description="DSBA-like thioredoxin" evidence="2">
    <location>
        <begin position="352"/>
        <end position="552"/>
    </location>
</feature>
<organism evidence="3 4">
    <name type="scientific">Arenivirga flava</name>
    <dbReference type="NCBI Taxonomy" id="1930060"/>
    <lineage>
        <taxon>Bacteria</taxon>
        <taxon>Bacillati</taxon>
        <taxon>Actinomycetota</taxon>
        <taxon>Actinomycetes</taxon>
        <taxon>Micrococcales</taxon>
        <taxon>Microbacteriaceae</taxon>
        <taxon>Arenivirga</taxon>
    </lineage>
</organism>
<feature type="region of interest" description="Disordered" evidence="1">
    <location>
        <begin position="304"/>
        <end position="329"/>
    </location>
</feature>
<feature type="region of interest" description="Disordered" evidence="1">
    <location>
        <begin position="101"/>
        <end position="128"/>
    </location>
</feature>
<evidence type="ECO:0000256" key="1">
    <source>
        <dbReference type="SAM" id="MobiDB-lite"/>
    </source>
</evidence>
<accession>A0AA37U918</accession>
<dbReference type="EMBL" id="BSUL01000001">
    <property type="protein sequence ID" value="GMA27039.1"/>
    <property type="molecule type" value="Genomic_DNA"/>
</dbReference>
<name>A0AA37U918_9MICO</name>
<reference evidence="3 4" key="1">
    <citation type="journal article" date="2014" name="Int. J. Syst. Evol. Microbiol.">
        <title>Complete genome sequence of Corynebacterium casei LMG S-19264T (=DSM 44701T), isolated from a smear-ripened cheese.</title>
        <authorList>
            <consortium name="US DOE Joint Genome Institute (JGI-PGF)"/>
            <person name="Walter F."/>
            <person name="Albersmeier A."/>
            <person name="Kalinowski J."/>
            <person name="Ruckert C."/>
        </authorList>
    </citation>
    <scope>NUCLEOTIDE SEQUENCE [LARGE SCALE GENOMIC DNA]</scope>
    <source>
        <strain evidence="3 4">NBRC 112289</strain>
    </source>
</reference>
<evidence type="ECO:0000259" key="2">
    <source>
        <dbReference type="Pfam" id="PF01323"/>
    </source>
</evidence>
<dbReference type="Proteomes" id="UP001157160">
    <property type="component" value="Unassembled WGS sequence"/>
</dbReference>
<dbReference type="InterPro" id="IPR036249">
    <property type="entry name" value="Thioredoxin-like_sf"/>
</dbReference>
<evidence type="ECO:0000313" key="4">
    <source>
        <dbReference type="Proteomes" id="UP001157160"/>
    </source>
</evidence>
<comment type="caution">
    <text evidence="3">The sequence shown here is derived from an EMBL/GenBank/DDBJ whole genome shotgun (WGS) entry which is preliminary data.</text>
</comment>
<keyword evidence="4" id="KW-1185">Reference proteome</keyword>
<proteinExistence type="predicted"/>
<dbReference type="GO" id="GO:0016491">
    <property type="term" value="F:oxidoreductase activity"/>
    <property type="evidence" value="ECO:0007669"/>
    <property type="project" value="InterPro"/>
</dbReference>
<dbReference type="InterPro" id="IPR001853">
    <property type="entry name" value="DSBA-like_thioredoxin_dom"/>
</dbReference>
<dbReference type="PANTHER" id="PTHR13887:SF41">
    <property type="entry name" value="THIOREDOXIN SUPERFAMILY PROTEIN"/>
    <property type="match status" value="1"/>
</dbReference>
<dbReference type="Gene3D" id="3.40.30.10">
    <property type="entry name" value="Glutaredoxin"/>
    <property type="match status" value="1"/>
</dbReference>
<protein>
    <recommendedName>
        <fullName evidence="2">DSBA-like thioredoxin domain-containing protein</fullName>
    </recommendedName>
</protein>
<dbReference type="SUPFAM" id="SSF52833">
    <property type="entry name" value="Thioredoxin-like"/>
    <property type="match status" value="1"/>
</dbReference>
<dbReference type="PANTHER" id="PTHR13887">
    <property type="entry name" value="GLUTATHIONE S-TRANSFERASE KAPPA"/>
    <property type="match status" value="1"/>
</dbReference>
<dbReference type="CDD" id="cd03024">
    <property type="entry name" value="DsbA_FrnE"/>
    <property type="match status" value="1"/>
</dbReference>
<dbReference type="Pfam" id="PF01323">
    <property type="entry name" value="DSBA"/>
    <property type="match status" value="1"/>
</dbReference>
<sequence length="561" mass="62427">MDALRHRGRMDLVGIVNASGGFARTRELLAAGATPRLLTAAVRDGRLRRARNGWYSTLPEHDARFRAVRVGGKLTGLSALRELGAWTRGGGRVLRISVPAHGSRLRSPRSGRRGPRRRDDPMRVSWDPPEVVRSGDAASVHPLHALVRVVLDEPFEEAVIALDWAWRAGLLDEVSFAWLIAQLPRPLRRIRDWVDRRSESRNETIARIRARGEGWRVATQVRLGDVQRIDLTVEDAIGWEVDGRQHADNFHADRLKDLRIAAEGRQPLRTDAELVNADWVLVRSAIRRSLAARLGWPELQRRERAGRASSMRPRGRGGAGTAARSASARIRRPREYRRCCRVGPEVSNSIKVDIWSDVQCPWCYIGKRKFEAGVAASGIEVEVEYHSFELAPDTPVDYEGTPIDYLSERKGIPAEQAEQMIGRVTEIAASVGLDYDYDHIHQTNTVISHELLHFAKSKGLQLEMKERLLKAYFVEGHHVGRIPDLVDLAVEVGLDRDEATEALESHRFLADVKADVAQAQAYGINGVPFFVVDGKYGISGAQDAETFAGALAQVAGERASA</sequence>